<comment type="function">
    <text evidence="1 10">Catalyzes the transfer of a methyl group from 5-methyltetrahydrofolate to homocysteine resulting in methionine formation.</text>
</comment>
<dbReference type="EMBL" id="CP002696">
    <property type="protein sequence ID" value="AEE16671.1"/>
    <property type="molecule type" value="Genomic_DNA"/>
</dbReference>
<keyword evidence="9 10" id="KW-0486">Methionine biosynthesis</keyword>
<keyword evidence="4 10" id="KW-0489">Methyltransferase</keyword>
<dbReference type="UniPathway" id="UPA00051">
    <property type="reaction ID" value="UER00082"/>
</dbReference>
<organism evidence="16 17">
    <name type="scientific">Treponema brennaborense (strain DSM 12168 / CIP 105900 / DD5/3)</name>
    <dbReference type="NCBI Taxonomy" id="906968"/>
    <lineage>
        <taxon>Bacteria</taxon>
        <taxon>Pseudomonadati</taxon>
        <taxon>Spirochaetota</taxon>
        <taxon>Spirochaetia</taxon>
        <taxon>Spirochaetales</taxon>
        <taxon>Treponemataceae</taxon>
        <taxon>Treponema</taxon>
    </lineage>
</organism>
<feature type="binding site" evidence="10 11">
    <location>
        <position position="569"/>
    </location>
    <ligand>
        <name>5-methyltetrahydropteroyltri-L-glutamate</name>
        <dbReference type="ChEBI" id="CHEBI:58207"/>
    </ligand>
</feature>
<feature type="binding site" evidence="12">
    <location>
        <position position="652"/>
    </location>
    <ligand>
        <name>Zn(2+)</name>
        <dbReference type="ChEBI" id="CHEBI:29105"/>
        <label>1</label>
        <note>catalytic</note>
    </ligand>
</feature>
<evidence type="ECO:0000256" key="2">
    <source>
        <dbReference type="ARBA" id="ARBA00004681"/>
    </source>
</evidence>
<feature type="binding site" evidence="11">
    <location>
        <position position="119"/>
    </location>
    <ligand>
        <name>5-methyltetrahydropteroyltri-L-glutamate</name>
        <dbReference type="ChEBI" id="CHEBI:58207"/>
    </ligand>
</feature>
<dbReference type="STRING" id="906968.Trebr_1243"/>
<dbReference type="CDD" id="cd03311">
    <property type="entry name" value="CIMS_C_terminal_like"/>
    <property type="match status" value="1"/>
</dbReference>
<reference evidence="17" key="1">
    <citation type="submission" date="2011-04" db="EMBL/GenBank/DDBJ databases">
        <title>The complete genome of Treponema brennaborense DSM 12168.</title>
        <authorList>
            <person name="Lucas S."/>
            <person name="Han J."/>
            <person name="Lapidus A."/>
            <person name="Bruce D."/>
            <person name="Goodwin L."/>
            <person name="Pitluck S."/>
            <person name="Peters L."/>
            <person name="Kyrpides N."/>
            <person name="Mavromatis K."/>
            <person name="Ivanova N."/>
            <person name="Mikhailova N."/>
            <person name="Pagani I."/>
            <person name="Teshima H."/>
            <person name="Detter J.C."/>
            <person name="Tapia R."/>
            <person name="Han C."/>
            <person name="Land M."/>
            <person name="Hauser L."/>
            <person name="Markowitz V."/>
            <person name="Cheng J.-F."/>
            <person name="Hugenholtz P."/>
            <person name="Woyke T."/>
            <person name="Wu D."/>
            <person name="Gronow S."/>
            <person name="Wellnitz S."/>
            <person name="Brambilla E."/>
            <person name="Klenk H.-P."/>
            <person name="Eisen J.A."/>
        </authorList>
    </citation>
    <scope>NUCLEOTIDE SEQUENCE [LARGE SCALE GENOMIC DNA]</scope>
    <source>
        <strain evidence="17">DSM 12168 / CIP 105900 / DD5/3</strain>
    </source>
</reference>
<dbReference type="Pfam" id="PF08267">
    <property type="entry name" value="Meth_synt_1"/>
    <property type="match status" value="1"/>
</dbReference>
<dbReference type="GO" id="GO:0009086">
    <property type="term" value="P:methionine biosynthetic process"/>
    <property type="evidence" value="ECO:0007669"/>
    <property type="project" value="UniProtKB-UniRule"/>
</dbReference>
<feature type="binding site" evidence="10 11">
    <location>
        <position position="607"/>
    </location>
    <ligand>
        <name>L-methionine</name>
        <dbReference type="ChEBI" id="CHEBI:57844"/>
    </ligand>
</feature>
<feature type="binding site" evidence="10">
    <location>
        <position position="650"/>
    </location>
    <ligand>
        <name>Zn(2+)</name>
        <dbReference type="ChEBI" id="CHEBI:29105"/>
        <note>catalytic</note>
    </ligand>
</feature>
<evidence type="ECO:0000256" key="7">
    <source>
        <dbReference type="ARBA" id="ARBA00022723"/>
    </source>
</evidence>
<protein>
    <recommendedName>
        <fullName evidence="10">5-methyltetrahydropteroyltriglutamate--homocysteine methyltransferase</fullName>
        <ecNumber evidence="10">2.1.1.14</ecNumber>
    </recommendedName>
    <alternativeName>
        <fullName evidence="10">Cobalamin-independent methionine synthase</fullName>
    </alternativeName>
    <alternativeName>
        <fullName evidence="10">Methionine synthase, vitamin-B12 independent isozyme</fullName>
    </alternativeName>
</protein>
<evidence type="ECO:0000256" key="8">
    <source>
        <dbReference type="ARBA" id="ARBA00022833"/>
    </source>
</evidence>
<feature type="binding site" evidence="10 11">
    <location>
        <position position="492"/>
    </location>
    <ligand>
        <name>L-methionine</name>
        <dbReference type="ChEBI" id="CHEBI:57844"/>
    </ligand>
</feature>
<dbReference type="eggNOG" id="COG0620">
    <property type="taxonomic scope" value="Bacteria"/>
</dbReference>
<gene>
    <name evidence="10" type="primary">metE</name>
    <name evidence="16" type="ordered locus">Trebr_1243</name>
</gene>
<feature type="binding site" evidence="10 11">
    <location>
        <begin position="523"/>
        <end position="524"/>
    </location>
    <ligand>
        <name>5-methyltetrahydropteroyltri-L-glutamate</name>
        <dbReference type="ChEBI" id="CHEBI:58207"/>
    </ligand>
</feature>
<evidence type="ECO:0000256" key="4">
    <source>
        <dbReference type="ARBA" id="ARBA00022603"/>
    </source>
</evidence>
<evidence type="ECO:0000256" key="1">
    <source>
        <dbReference type="ARBA" id="ARBA00002777"/>
    </source>
</evidence>
<feature type="binding site" evidence="12">
    <location>
        <position position="674"/>
    </location>
    <ligand>
        <name>Zn(2+)</name>
        <dbReference type="ChEBI" id="CHEBI:29105"/>
        <label>1</label>
        <note>catalytic</note>
    </ligand>
</feature>
<evidence type="ECO:0000256" key="12">
    <source>
        <dbReference type="PIRSR" id="PIRSR000382-2"/>
    </source>
</evidence>
<dbReference type="InterPro" id="IPR002629">
    <property type="entry name" value="Met_Synth_C/arc"/>
</dbReference>
<dbReference type="GO" id="GO:0032259">
    <property type="term" value="P:methylation"/>
    <property type="evidence" value="ECO:0007669"/>
    <property type="project" value="UniProtKB-KW"/>
</dbReference>
<dbReference type="OrthoDB" id="244285at2"/>
<sequence length="769" mass="85196">MQTTISGYPRIGKNRELKFAVEKYWKGALSSAELSAAADALLRDAALTQKNAQITQVPCGDFSLYDAMLDAAVLFGIVPAAYKRLRLSPLDTYFALARGYQGTGGDVKALTMKKWFNTNYHYLVPEFDRTTSVALDSVPFFAKTAEITAVFGTAGSRPALVGPYTLLGCSRFTDCTPRDFVRPLASAYKALIGACAARGFPWIQLDEPALVRDLSTDDRNLFRSLYEAILEDVDPRCRVLLQTHFGDVRDCYQDIIALPFGAVGLDFIEGAENLSLIAQHGFPAGTVLVAGVVNGKNIWKNDYAASVKILDALRSSARIGSDRIWVSTSCPLLHVPYSLAAETALDAAVKERFAFAEEKLAELTDIARLAELPPALREADAAYVRNGKVKGTQVQRNAAVRRQIESLSERDFTRNSPRAERRPLQHAALKLPLLPTTTIGSFPQTQEIKRNRALLRKGELSAEQYERNIRGFIRDCIRLQESIGLDVLVHGEFERNDMVEYFGENLEGFIFTQNGWVQSYGTRCVKPPVVFGDVARIKPLTVPYSAYAASLTSKPVKGMLTGPVTVLNWSFPREDVSLSESAFQIALAVRAEVLDLETAGIRIIQIDEAALREKLPLRAGNPRAQYLDWAVKAFRLCCSGVKDETQIHTHMCYSEFEDIIAEIDAMDADVITFEASRSKLHILDSLEAHRFETETSPGIYDIHSPRVPAVEEMIASLETMRKKIPAEKLWVNPDCGLKTRAPEETELSLKNMVAAAEAVRTRIIKGEAL</sequence>
<dbReference type="SUPFAM" id="SSF51726">
    <property type="entry name" value="UROD/MetE-like"/>
    <property type="match status" value="2"/>
</dbReference>
<feature type="domain" description="Cobalamin-independent methionine synthase MetE N-terminal" evidence="15">
    <location>
        <begin position="3"/>
        <end position="316"/>
    </location>
</feature>
<feature type="binding site" evidence="10 11">
    <location>
        <begin position="439"/>
        <end position="441"/>
    </location>
    <ligand>
        <name>L-methionine</name>
        <dbReference type="ChEBI" id="CHEBI:57844"/>
    </ligand>
</feature>
<dbReference type="Gene3D" id="3.20.20.210">
    <property type="match status" value="2"/>
</dbReference>
<feature type="binding site" evidence="10">
    <location>
        <position position="674"/>
    </location>
    <ligand>
        <name>Zn(2+)</name>
        <dbReference type="ChEBI" id="CHEBI:29105"/>
        <note>catalytic</note>
    </ligand>
</feature>
<evidence type="ECO:0000256" key="6">
    <source>
        <dbReference type="ARBA" id="ARBA00022679"/>
    </source>
</evidence>
<feature type="binding site" evidence="10 11">
    <location>
        <position position="607"/>
    </location>
    <ligand>
        <name>L-homocysteine</name>
        <dbReference type="ChEBI" id="CHEBI:58199"/>
    </ligand>
</feature>
<feature type="binding site" evidence="12">
    <location>
        <position position="735"/>
    </location>
    <ligand>
        <name>Zn(2+)</name>
        <dbReference type="ChEBI" id="CHEBI:29105"/>
        <label>1</label>
        <note>catalytic</note>
    </ligand>
</feature>
<evidence type="ECO:0000256" key="5">
    <source>
        <dbReference type="ARBA" id="ARBA00022605"/>
    </source>
</evidence>
<keyword evidence="5 10" id="KW-0028">Amino-acid biosynthesis</keyword>
<dbReference type="Pfam" id="PF01717">
    <property type="entry name" value="Meth_synt_2"/>
    <property type="match status" value="1"/>
</dbReference>
<name>F4LLK7_TREBD</name>
<dbReference type="CDD" id="cd03312">
    <property type="entry name" value="CIMS_N_terminal_like"/>
    <property type="match status" value="1"/>
</dbReference>
<feature type="binding site" evidence="10">
    <location>
        <position position="652"/>
    </location>
    <ligand>
        <name>Zn(2+)</name>
        <dbReference type="ChEBI" id="CHEBI:29105"/>
        <note>catalytic</note>
    </ligand>
</feature>
<dbReference type="InterPro" id="IPR038071">
    <property type="entry name" value="UROD/MetE-like_sf"/>
</dbReference>
<comment type="catalytic activity">
    <reaction evidence="10">
        <text>5-methyltetrahydropteroyltri-L-glutamate + L-homocysteine = tetrahydropteroyltri-L-glutamate + L-methionine</text>
        <dbReference type="Rhea" id="RHEA:21196"/>
        <dbReference type="ChEBI" id="CHEBI:57844"/>
        <dbReference type="ChEBI" id="CHEBI:58140"/>
        <dbReference type="ChEBI" id="CHEBI:58199"/>
        <dbReference type="ChEBI" id="CHEBI:58207"/>
        <dbReference type="EC" id="2.1.1.14"/>
    </reaction>
</comment>
<keyword evidence="8 10" id="KW-0862">Zinc</keyword>
<dbReference type="GO" id="GO:0008270">
    <property type="term" value="F:zinc ion binding"/>
    <property type="evidence" value="ECO:0007669"/>
    <property type="project" value="InterPro"/>
</dbReference>
<keyword evidence="17" id="KW-1185">Reference proteome</keyword>
<dbReference type="Proteomes" id="UP000006546">
    <property type="component" value="Chromosome"/>
</dbReference>
<dbReference type="GO" id="GO:0003871">
    <property type="term" value="F:5-methyltetrahydropteroyltriglutamate-homocysteine S-methyltransferase activity"/>
    <property type="evidence" value="ECO:0007669"/>
    <property type="project" value="UniProtKB-UniRule"/>
</dbReference>
<keyword evidence="10" id="KW-0677">Repeat</keyword>
<feature type="binding site" evidence="10 11">
    <location>
        <begin position="439"/>
        <end position="441"/>
    </location>
    <ligand>
        <name>L-homocysteine</name>
        <dbReference type="ChEBI" id="CHEBI:58199"/>
    </ligand>
</feature>
<dbReference type="InterPro" id="IPR006276">
    <property type="entry name" value="Cobalamin-indep_Met_synthase"/>
</dbReference>
<evidence type="ECO:0000313" key="16">
    <source>
        <dbReference type="EMBL" id="AEE16671.1"/>
    </source>
</evidence>
<evidence type="ECO:0000256" key="3">
    <source>
        <dbReference type="ARBA" id="ARBA00009553"/>
    </source>
</evidence>
<dbReference type="EC" id="2.1.1.14" evidence="10"/>
<dbReference type="NCBIfam" id="NF003556">
    <property type="entry name" value="PRK05222.1"/>
    <property type="match status" value="1"/>
</dbReference>
<feature type="binding site" evidence="10">
    <location>
        <position position="735"/>
    </location>
    <ligand>
        <name>Zn(2+)</name>
        <dbReference type="ChEBI" id="CHEBI:29105"/>
        <note>catalytic</note>
    </ligand>
</feature>
<dbReference type="HAMAP" id="MF_00172">
    <property type="entry name" value="Meth_synth"/>
    <property type="match status" value="1"/>
</dbReference>
<feature type="binding site" evidence="10">
    <location>
        <begin position="15"/>
        <end position="18"/>
    </location>
    <ligand>
        <name>5-methyltetrahydropteroyltri-L-glutamate</name>
        <dbReference type="ChEBI" id="CHEBI:58207"/>
    </ligand>
</feature>
<evidence type="ECO:0000313" key="17">
    <source>
        <dbReference type="Proteomes" id="UP000006546"/>
    </source>
</evidence>
<dbReference type="NCBIfam" id="TIGR01371">
    <property type="entry name" value="met_syn_B12ind"/>
    <property type="match status" value="1"/>
</dbReference>
<dbReference type="AlphaFoldDB" id="F4LLK7"/>
<dbReference type="PIRSF" id="PIRSF000382">
    <property type="entry name" value="MeTrfase_B12_ind"/>
    <property type="match status" value="1"/>
</dbReference>
<feature type="binding site" evidence="10">
    <location>
        <position position="613"/>
    </location>
    <ligand>
        <name>5-methyltetrahydropteroyltri-L-glutamate</name>
        <dbReference type="ChEBI" id="CHEBI:58207"/>
    </ligand>
</feature>
<feature type="active site" description="Proton donor" evidence="10 13">
    <location>
        <position position="703"/>
    </location>
</feature>
<proteinExistence type="inferred from homology"/>
<feature type="binding site" evidence="12">
    <location>
        <position position="650"/>
    </location>
    <ligand>
        <name>Zn(2+)</name>
        <dbReference type="ChEBI" id="CHEBI:29105"/>
        <label>1</label>
        <note>catalytic</note>
    </ligand>
</feature>
<accession>F4LLK7</accession>
<evidence type="ECO:0000256" key="13">
    <source>
        <dbReference type="PIRSR" id="PIRSR000382-3"/>
    </source>
</evidence>
<comment type="cofactor">
    <cofactor evidence="12">
        <name>Zn(2+)</name>
        <dbReference type="ChEBI" id="CHEBI:29105"/>
    </cofactor>
    <text evidence="12">Binds 2 Zn(2+) ions per subunit.</text>
</comment>
<feature type="binding site" evidence="10">
    <location>
        <position position="492"/>
    </location>
    <ligand>
        <name>L-homocysteine</name>
        <dbReference type="ChEBI" id="CHEBI:58199"/>
    </ligand>
</feature>
<dbReference type="RefSeq" id="WP_013758378.1">
    <property type="nucleotide sequence ID" value="NC_015500.1"/>
</dbReference>
<comment type="pathway">
    <text evidence="2 10">Amino-acid biosynthesis; L-methionine biosynthesis via de novo pathway; L-methionine from L-homocysteine (MetE route): step 1/1.</text>
</comment>
<evidence type="ECO:0000256" key="11">
    <source>
        <dbReference type="PIRSR" id="PIRSR000382-1"/>
    </source>
</evidence>
<evidence type="ECO:0000256" key="9">
    <source>
        <dbReference type="ARBA" id="ARBA00023167"/>
    </source>
</evidence>
<keyword evidence="7 10" id="KW-0479">Metal-binding</keyword>
<dbReference type="PANTHER" id="PTHR30519">
    <property type="entry name" value="5-METHYLTETRAHYDROPTEROYLTRIGLUTAMATE--HOMOCYSTEINE METHYLTRANSFERASE"/>
    <property type="match status" value="1"/>
</dbReference>
<evidence type="ECO:0000259" key="15">
    <source>
        <dbReference type="Pfam" id="PF08267"/>
    </source>
</evidence>
<evidence type="ECO:0000259" key="14">
    <source>
        <dbReference type="Pfam" id="PF01717"/>
    </source>
</evidence>
<comment type="cofactor">
    <cofactor evidence="10">
        <name>Zn(2+)</name>
        <dbReference type="ChEBI" id="CHEBI:29105"/>
    </cofactor>
    <text evidence="10">Binds 1 zinc ion per subunit.</text>
</comment>
<feature type="domain" description="Cobalamin-independent methionine synthase MetE C-terminal/archaeal" evidence="14">
    <location>
        <begin position="434"/>
        <end position="757"/>
    </location>
</feature>
<comment type="similarity">
    <text evidence="3 10">Belongs to the vitamin-B12 independent methionine synthase family.</text>
</comment>
<feature type="binding site" evidence="10">
    <location>
        <position position="114"/>
    </location>
    <ligand>
        <name>5-methyltetrahydropteroyltri-L-glutamate</name>
        <dbReference type="ChEBI" id="CHEBI:58207"/>
    </ligand>
</feature>
<dbReference type="InterPro" id="IPR013215">
    <property type="entry name" value="Cbl-indep_Met_Synth_N"/>
</dbReference>
<dbReference type="HOGENOM" id="CLU_013175_0_0_12"/>
<keyword evidence="6 10" id="KW-0808">Transferase</keyword>
<evidence type="ECO:0000256" key="10">
    <source>
        <dbReference type="HAMAP-Rule" id="MF_00172"/>
    </source>
</evidence>
<dbReference type="KEGG" id="tbe:Trebr_1243"/>
<feature type="binding site" evidence="11">
    <location>
        <position position="18"/>
    </location>
    <ligand>
        <name>5-methyltetrahydropteroyltri-L-glutamate</name>
        <dbReference type="ChEBI" id="CHEBI:58207"/>
    </ligand>
</feature>